<evidence type="ECO:0000256" key="6">
    <source>
        <dbReference type="ARBA" id="ARBA00023204"/>
    </source>
</evidence>
<evidence type="ECO:0000313" key="9">
    <source>
        <dbReference type="EMBL" id="ALA97822.1"/>
    </source>
</evidence>
<comment type="similarity">
    <text evidence="1 7">Belongs to the AP endonuclease 2 family.</text>
</comment>
<sequence>MKDYNLIIGSYVSMSKQQNYLLGALNESLNNNANAMMIYTGPPQNTIRVSTEQFFIPEFYQQLKEHHFDINNIIIHAPYIINLANTTNPSTFEIAVEFLKKEIIRADEIGIKTIVLHPGNSVGAPEQVGLDRIIEGLNLVLTPNQKAKIALETMAGKGSELGTNFTQLKYIIDNVKLNDKLGICWDTCHMHDAGYCLTEALDDIIIKFEQLIGLNRLLCLHINDSKNPLNAHKDRHENIGYGYLGFETLLKIIYHPKLDGMIKILETPYVGEKNHAFAPYKDEIAMIKAKHFTDPFQQNSKIKIYLGE</sequence>
<evidence type="ECO:0000259" key="8">
    <source>
        <dbReference type="Pfam" id="PF01261"/>
    </source>
</evidence>
<comment type="cofactor">
    <cofactor evidence="7">
        <name>Zn(2+)</name>
        <dbReference type="ChEBI" id="CHEBI:29105"/>
    </cofactor>
    <text evidence="7">Binds 3 Zn(2+) ions.</text>
</comment>
<keyword evidence="7 9" id="KW-0255">Endonuclease</keyword>
<dbReference type="PANTHER" id="PTHR21445">
    <property type="entry name" value="ENDONUCLEASE IV ENDODEOXYRIBONUCLEASE IV"/>
    <property type="match status" value="1"/>
</dbReference>
<dbReference type="GO" id="GO:0003677">
    <property type="term" value="F:DNA binding"/>
    <property type="evidence" value="ECO:0007669"/>
    <property type="project" value="InterPro"/>
</dbReference>
<protein>
    <recommendedName>
        <fullName evidence="7">Probable endonuclease 4</fullName>
        <ecNumber evidence="7">3.1.21.2</ecNumber>
    </recommendedName>
    <alternativeName>
        <fullName evidence="7">Endodeoxyribonuclease IV</fullName>
    </alternativeName>
    <alternativeName>
        <fullName evidence="7">Endonuclease IV</fullName>
    </alternativeName>
</protein>
<dbReference type="NCBIfam" id="TIGR00587">
    <property type="entry name" value="nfo"/>
    <property type="match status" value="1"/>
</dbReference>
<dbReference type="Proteomes" id="UP000062963">
    <property type="component" value="Chromosome"/>
</dbReference>
<comment type="catalytic activity">
    <reaction evidence="7">
        <text>Endonucleolytic cleavage to 5'-phosphooligonucleotide end-products.</text>
        <dbReference type="EC" id="3.1.21.2"/>
    </reaction>
</comment>
<dbReference type="GO" id="GO:0008270">
    <property type="term" value="F:zinc ion binding"/>
    <property type="evidence" value="ECO:0007669"/>
    <property type="project" value="UniProtKB-UniRule"/>
</dbReference>
<dbReference type="PANTHER" id="PTHR21445:SF0">
    <property type="entry name" value="APURINIC-APYRIMIDINIC ENDONUCLEASE"/>
    <property type="match status" value="1"/>
</dbReference>
<dbReference type="HAMAP" id="MF_00152">
    <property type="entry name" value="Nfo"/>
    <property type="match status" value="1"/>
</dbReference>
<feature type="binding site" evidence="7">
    <location>
        <position position="117"/>
    </location>
    <ligand>
        <name>Zn(2+)</name>
        <dbReference type="ChEBI" id="CHEBI:29105"/>
        <label>1</label>
    </ligand>
</feature>
<evidence type="ECO:0000313" key="10">
    <source>
        <dbReference type="Proteomes" id="UP000062963"/>
    </source>
</evidence>
<dbReference type="OrthoDB" id="9805666at2"/>
<dbReference type="InterPro" id="IPR036237">
    <property type="entry name" value="Xyl_isomerase-like_sf"/>
</dbReference>
<keyword evidence="2 7" id="KW-0479">Metal-binding</keyword>
<dbReference type="RefSeq" id="WP_053391000.1">
    <property type="nucleotide sequence ID" value="NZ_CP010899.1"/>
</dbReference>
<dbReference type="KEGG" id="skn:SKUN_00935"/>
<dbReference type="GO" id="GO:0006284">
    <property type="term" value="P:base-excision repair"/>
    <property type="evidence" value="ECO:0007669"/>
    <property type="project" value="TreeGrafter"/>
</dbReference>
<feature type="binding site" evidence="7">
    <location>
        <position position="266"/>
    </location>
    <ligand>
        <name>Zn(2+)</name>
        <dbReference type="ChEBI" id="CHEBI:29105"/>
        <label>2</label>
    </ligand>
</feature>
<dbReference type="InterPro" id="IPR001719">
    <property type="entry name" value="AP_endonuc_2"/>
</dbReference>
<keyword evidence="4 7" id="KW-0378">Hydrolase</keyword>
<comment type="function">
    <text evidence="7">Endonuclease IV plays a role in DNA repair. It cleaves phosphodiester bonds at apurinic or apyrimidinic (AP) sites, generating a 3'-hydroxyl group and a 5'-terminal sugar phosphate.</text>
</comment>
<dbReference type="SUPFAM" id="SSF51658">
    <property type="entry name" value="Xylose isomerase-like"/>
    <property type="match status" value="1"/>
</dbReference>
<feature type="binding site" evidence="7">
    <location>
        <position position="152"/>
    </location>
    <ligand>
        <name>Zn(2+)</name>
        <dbReference type="ChEBI" id="CHEBI:29105"/>
        <label>1</label>
    </ligand>
</feature>
<reference evidence="9 10" key="1">
    <citation type="journal article" date="2015" name="Genome Announc.">
        <title>Complete Genome Sequence of Spiroplasma kunkelii Strain CR2-3x, Causal Agent of Corn Stunt Disease in Zea mays L.</title>
        <authorList>
            <person name="Davis R.E."/>
            <person name="Shao J."/>
            <person name="Dally E.L."/>
            <person name="Zhao Y."/>
            <person name="Gasparich G.E."/>
            <person name="Gaynor B.J."/>
            <person name="Athey J.C."/>
            <person name="Harrison N.A."/>
            <person name="Donofrio N."/>
        </authorList>
    </citation>
    <scope>NUCLEOTIDE SEQUENCE [LARGE SCALE GENOMIC DNA]</scope>
    <source>
        <strain evidence="9 10">CR2-3x</strain>
    </source>
</reference>
<dbReference type="EC" id="3.1.21.2" evidence="7"/>
<dbReference type="Gene3D" id="3.20.20.150">
    <property type="entry name" value="Divalent-metal-dependent TIM barrel enzymes"/>
    <property type="match status" value="1"/>
</dbReference>
<dbReference type="InterPro" id="IPR018246">
    <property type="entry name" value="AP_endonuc_F2_Zn_BS"/>
</dbReference>
<accession>A0A0K2JHD0</accession>
<feature type="domain" description="Xylose isomerase-like TIM barrel" evidence="8">
    <location>
        <begin position="33"/>
        <end position="289"/>
    </location>
</feature>
<dbReference type="CDD" id="cd00019">
    <property type="entry name" value="AP2Ec"/>
    <property type="match status" value="1"/>
</dbReference>
<keyword evidence="3 7" id="KW-0227">DNA damage</keyword>
<keyword evidence="5 7" id="KW-0862">Zinc</keyword>
<dbReference type="EMBL" id="CP010899">
    <property type="protein sequence ID" value="ALA97822.1"/>
    <property type="molecule type" value="Genomic_DNA"/>
</dbReference>
<name>A0A0K2JHD0_SPIKU</name>
<dbReference type="NCBIfam" id="NF002196">
    <property type="entry name" value="PRK01060.1-1"/>
    <property type="match status" value="1"/>
</dbReference>
<feature type="binding site" evidence="7">
    <location>
        <position position="234"/>
    </location>
    <ligand>
        <name>Zn(2+)</name>
        <dbReference type="ChEBI" id="CHEBI:29105"/>
        <label>3</label>
    </ligand>
</feature>
<evidence type="ECO:0000256" key="4">
    <source>
        <dbReference type="ARBA" id="ARBA00022801"/>
    </source>
</evidence>
<dbReference type="FunFam" id="3.20.20.150:FF:000001">
    <property type="entry name" value="Probable endonuclease 4"/>
    <property type="match status" value="1"/>
</dbReference>
<organism evidence="9 10">
    <name type="scientific">Spiroplasma kunkelii CR2-3x</name>
    <dbReference type="NCBI Taxonomy" id="273035"/>
    <lineage>
        <taxon>Bacteria</taxon>
        <taxon>Bacillati</taxon>
        <taxon>Mycoplasmatota</taxon>
        <taxon>Mollicutes</taxon>
        <taxon>Entomoplasmatales</taxon>
        <taxon>Spiroplasmataceae</taxon>
        <taxon>Spiroplasma</taxon>
    </lineage>
</organism>
<dbReference type="GO" id="GO:0008081">
    <property type="term" value="F:phosphoric diester hydrolase activity"/>
    <property type="evidence" value="ECO:0007669"/>
    <property type="project" value="TreeGrafter"/>
</dbReference>
<dbReference type="STRING" id="273035.SKUN_00935"/>
<gene>
    <name evidence="7 9" type="primary">nfo</name>
    <name evidence="9" type="ORF">SKUN_00935</name>
</gene>
<dbReference type="Pfam" id="PF01261">
    <property type="entry name" value="AP_endonuc_2"/>
    <property type="match status" value="1"/>
</dbReference>
<evidence type="ECO:0000256" key="2">
    <source>
        <dbReference type="ARBA" id="ARBA00022723"/>
    </source>
</evidence>
<evidence type="ECO:0000256" key="5">
    <source>
        <dbReference type="ARBA" id="ARBA00022833"/>
    </source>
</evidence>
<feature type="binding site" evidence="7">
    <location>
        <position position="236"/>
    </location>
    <ligand>
        <name>Zn(2+)</name>
        <dbReference type="ChEBI" id="CHEBI:29105"/>
        <label>3</label>
    </ligand>
</feature>
<feature type="binding site" evidence="7">
    <location>
        <position position="189"/>
    </location>
    <ligand>
        <name>Zn(2+)</name>
        <dbReference type="ChEBI" id="CHEBI:29105"/>
        <label>3</label>
    </ligand>
</feature>
<dbReference type="PROSITE" id="PS51432">
    <property type="entry name" value="AP_NUCLEASE_F2_4"/>
    <property type="match status" value="1"/>
</dbReference>
<keyword evidence="6 7" id="KW-0234">DNA repair</keyword>
<keyword evidence="10" id="KW-1185">Reference proteome</keyword>
<dbReference type="PATRIC" id="fig|273035.7.peg.1144"/>
<dbReference type="PROSITE" id="PS00729">
    <property type="entry name" value="AP_NUCLEASE_F2_1"/>
    <property type="match status" value="1"/>
</dbReference>
<proteinExistence type="inferred from homology"/>
<feature type="binding site" evidence="7">
    <location>
        <position position="221"/>
    </location>
    <ligand>
        <name>Zn(2+)</name>
        <dbReference type="ChEBI" id="CHEBI:29105"/>
        <label>2</label>
    </ligand>
</feature>
<dbReference type="GO" id="GO:0008833">
    <property type="term" value="F:deoxyribonuclease IV (phage-T4-induced) activity"/>
    <property type="evidence" value="ECO:0007669"/>
    <property type="project" value="UniProtKB-UniRule"/>
</dbReference>
<evidence type="ECO:0000256" key="1">
    <source>
        <dbReference type="ARBA" id="ARBA00005340"/>
    </source>
</evidence>
<keyword evidence="7" id="KW-0540">Nuclease</keyword>
<feature type="binding site" evidence="7">
    <location>
        <position position="186"/>
    </location>
    <ligand>
        <name>Zn(2+)</name>
        <dbReference type="ChEBI" id="CHEBI:29105"/>
        <label>2</label>
    </ligand>
</feature>
<evidence type="ECO:0000256" key="3">
    <source>
        <dbReference type="ARBA" id="ARBA00022763"/>
    </source>
</evidence>
<feature type="binding site" evidence="7">
    <location>
        <position position="152"/>
    </location>
    <ligand>
        <name>Zn(2+)</name>
        <dbReference type="ChEBI" id="CHEBI:29105"/>
        <label>2</label>
    </ligand>
</feature>
<feature type="binding site" evidence="7">
    <location>
        <position position="76"/>
    </location>
    <ligand>
        <name>Zn(2+)</name>
        <dbReference type="ChEBI" id="CHEBI:29105"/>
        <label>1</label>
    </ligand>
</feature>
<dbReference type="GO" id="GO:0003906">
    <property type="term" value="F:DNA-(apurinic or apyrimidinic site) endonuclease activity"/>
    <property type="evidence" value="ECO:0007669"/>
    <property type="project" value="TreeGrafter"/>
</dbReference>
<dbReference type="SMART" id="SM00518">
    <property type="entry name" value="AP2Ec"/>
    <property type="match status" value="1"/>
</dbReference>
<dbReference type="InterPro" id="IPR013022">
    <property type="entry name" value="Xyl_isomerase-like_TIM-brl"/>
</dbReference>
<dbReference type="PROSITE" id="PS00731">
    <property type="entry name" value="AP_NUCLEASE_F2_3"/>
    <property type="match status" value="1"/>
</dbReference>
<evidence type="ECO:0000256" key="7">
    <source>
        <dbReference type="HAMAP-Rule" id="MF_00152"/>
    </source>
</evidence>
<dbReference type="AlphaFoldDB" id="A0A0K2JHD0"/>